<comment type="caution">
    <text evidence="1">The sequence shown here is derived from an EMBL/GenBank/DDBJ whole genome shotgun (WGS) entry which is preliminary data.</text>
</comment>
<name>A0A0V1FSE6_TRIPS</name>
<evidence type="ECO:0000313" key="1">
    <source>
        <dbReference type="EMBL" id="KRY88941.1"/>
    </source>
</evidence>
<protein>
    <submittedName>
        <fullName evidence="1">Uncharacterized protein</fullName>
    </submittedName>
</protein>
<proteinExistence type="predicted"/>
<reference evidence="1 2" key="1">
    <citation type="submission" date="2015-01" db="EMBL/GenBank/DDBJ databases">
        <title>Evolution of Trichinella species and genotypes.</title>
        <authorList>
            <person name="Korhonen P.K."/>
            <person name="Edoardo P."/>
            <person name="Giuseppe L.R."/>
            <person name="Gasser R.B."/>
        </authorList>
    </citation>
    <scope>NUCLEOTIDE SEQUENCE [LARGE SCALE GENOMIC DNA]</scope>
    <source>
        <strain evidence="1">ISS470</strain>
    </source>
</reference>
<organism evidence="1 2">
    <name type="scientific">Trichinella pseudospiralis</name>
    <name type="common">Parasitic roundworm</name>
    <dbReference type="NCBI Taxonomy" id="6337"/>
    <lineage>
        <taxon>Eukaryota</taxon>
        <taxon>Metazoa</taxon>
        <taxon>Ecdysozoa</taxon>
        <taxon>Nematoda</taxon>
        <taxon>Enoplea</taxon>
        <taxon>Dorylaimia</taxon>
        <taxon>Trichinellida</taxon>
        <taxon>Trichinellidae</taxon>
        <taxon>Trichinella</taxon>
    </lineage>
</organism>
<gene>
    <name evidence="1" type="ORF">T4D_4321</name>
</gene>
<dbReference type="Proteomes" id="UP000054995">
    <property type="component" value="Unassembled WGS sequence"/>
</dbReference>
<keyword evidence="2" id="KW-1185">Reference proteome</keyword>
<sequence length="63" mass="7760">MHIQWNLVTTMGLEDRDFNHYNRVCIHILIYFYSNSRDIAITEFYRTFLISHLVYEPFIPYDI</sequence>
<dbReference type="EMBL" id="JYDT01000036">
    <property type="protein sequence ID" value="KRY88941.1"/>
    <property type="molecule type" value="Genomic_DNA"/>
</dbReference>
<accession>A0A0V1FSE6</accession>
<dbReference type="AlphaFoldDB" id="A0A0V1FSE6"/>
<evidence type="ECO:0000313" key="2">
    <source>
        <dbReference type="Proteomes" id="UP000054995"/>
    </source>
</evidence>